<name>A0A087UB23_STEMI</name>
<feature type="non-terminal residue" evidence="1">
    <location>
        <position position="72"/>
    </location>
</feature>
<dbReference type="EMBL" id="KK119061">
    <property type="protein sequence ID" value="KFM74562.1"/>
    <property type="molecule type" value="Genomic_DNA"/>
</dbReference>
<dbReference type="AlphaFoldDB" id="A0A087UB23"/>
<protein>
    <submittedName>
        <fullName evidence="1">Uncharacterized protein</fullName>
    </submittedName>
</protein>
<gene>
    <name evidence="1" type="ORF">X975_11443</name>
</gene>
<dbReference type="Proteomes" id="UP000054359">
    <property type="component" value="Unassembled WGS sequence"/>
</dbReference>
<evidence type="ECO:0000313" key="2">
    <source>
        <dbReference type="Proteomes" id="UP000054359"/>
    </source>
</evidence>
<reference evidence="1 2" key="1">
    <citation type="submission" date="2013-11" db="EMBL/GenBank/DDBJ databases">
        <title>Genome sequencing of Stegodyphus mimosarum.</title>
        <authorList>
            <person name="Bechsgaard J."/>
        </authorList>
    </citation>
    <scope>NUCLEOTIDE SEQUENCE [LARGE SCALE GENOMIC DNA]</scope>
</reference>
<accession>A0A087UB23</accession>
<proteinExistence type="predicted"/>
<keyword evidence="2" id="KW-1185">Reference proteome</keyword>
<sequence>MAAGVIKRSYVTGSTAQDINISAATNKAAALTSESEERTKEETGKLTTPKKVLTSLTAGAAAGAVAKTTIAP</sequence>
<organism evidence="1 2">
    <name type="scientific">Stegodyphus mimosarum</name>
    <name type="common">African social velvet spider</name>
    <dbReference type="NCBI Taxonomy" id="407821"/>
    <lineage>
        <taxon>Eukaryota</taxon>
        <taxon>Metazoa</taxon>
        <taxon>Ecdysozoa</taxon>
        <taxon>Arthropoda</taxon>
        <taxon>Chelicerata</taxon>
        <taxon>Arachnida</taxon>
        <taxon>Araneae</taxon>
        <taxon>Araneomorphae</taxon>
        <taxon>Entelegynae</taxon>
        <taxon>Eresoidea</taxon>
        <taxon>Eresidae</taxon>
        <taxon>Stegodyphus</taxon>
    </lineage>
</organism>
<evidence type="ECO:0000313" key="1">
    <source>
        <dbReference type="EMBL" id="KFM74562.1"/>
    </source>
</evidence>